<reference evidence="4" key="1">
    <citation type="submission" date="2023-07" db="EMBL/GenBank/DDBJ databases">
        <title>Chromosome-level genome assembly of Artemia franciscana.</title>
        <authorList>
            <person name="Jo E."/>
        </authorList>
    </citation>
    <scope>NUCLEOTIDE SEQUENCE</scope>
    <source>
        <tissue evidence="4">Whole body</tissue>
    </source>
</reference>
<evidence type="ECO:0000256" key="2">
    <source>
        <dbReference type="PROSITE-ProRule" id="PRU00497"/>
    </source>
</evidence>
<keyword evidence="1 2" id="KW-0193">Cuticle</keyword>
<proteinExistence type="predicted"/>
<dbReference type="GO" id="GO:0008010">
    <property type="term" value="F:structural constituent of chitin-based larval cuticle"/>
    <property type="evidence" value="ECO:0007669"/>
    <property type="project" value="TreeGrafter"/>
</dbReference>
<protein>
    <recommendedName>
        <fullName evidence="6">Cuticle protein</fullName>
    </recommendedName>
</protein>
<dbReference type="EMBL" id="JAVRJZ010000012">
    <property type="protein sequence ID" value="KAK2716084.1"/>
    <property type="molecule type" value="Genomic_DNA"/>
</dbReference>
<comment type="caution">
    <text evidence="4">The sequence shown here is derived from an EMBL/GenBank/DDBJ whole genome shotgun (WGS) entry which is preliminary data.</text>
</comment>
<evidence type="ECO:0000313" key="4">
    <source>
        <dbReference type="EMBL" id="KAK2716084.1"/>
    </source>
</evidence>
<gene>
    <name evidence="4" type="ORF">QYM36_010604</name>
</gene>
<dbReference type="PANTHER" id="PTHR10380:SF196">
    <property type="entry name" value="CUTICULAR PROTEIN 72EA"/>
    <property type="match status" value="1"/>
</dbReference>
<dbReference type="InterPro" id="IPR031311">
    <property type="entry name" value="CHIT_BIND_RR_consensus"/>
</dbReference>
<dbReference type="PANTHER" id="PTHR10380">
    <property type="entry name" value="CUTICLE PROTEIN"/>
    <property type="match status" value="1"/>
</dbReference>
<dbReference type="PROSITE" id="PS00233">
    <property type="entry name" value="CHIT_BIND_RR_1"/>
    <property type="match status" value="1"/>
</dbReference>
<dbReference type="InterPro" id="IPR000618">
    <property type="entry name" value="Insect_cuticle"/>
</dbReference>
<keyword evidence="3" id="KW-0732">Signal</keyword>
<sequence length="302" mass="33181">MIEKVILLATVLTLVKSTPVLLGTPHLAYNSLYHPHYYSHPYAVRSPVVVPHITASQYHAQDELGQTSYGYAHPGQSKAEFRDAFGNVVGSYSYIDANNKEVVVNYVSDANGFRVVSNNLPVAAMANEQEQVQETPEVIEAKRQHFAAIAEAKARVVEAKTRGKRSIPTVLPFHPFATNTLPLTYSYPLTIPSITATKYHSQDELGQASYGYAYAGHSHAATRDVHGNVIGSYAYINPEGKEVRVRYTAGHGGFQVISNALPEGNNHDGFPAIVEDTAEVIAARNAHLKAFKEAKDRIRHKE</sequence>
<dbReference type="PROSITE" id="PS51155">
    <property type="entry name" value="CHIT_BIND_RR_2"/>
    <property type="match status" value="2"/>
</dbReference>
<organism evidence="4 5">
    <name type="scientific">Artemia franciscana</name>
    <name type="common">Brine shrimp</name>
    <name type="synonym">Artemia sanfranciscana</name>
    <dbReference type="NCBI Taxonomy" id="6661"/>
    <lineage>
        <taxon>Eukaryota</taxon>
        <taxon>Metazoa</taxon>
        <taxon>Ecdysozoa</taxon>
        <taxon>Arthropoda</taxon>
        <taxon>Crustacea</taxon>
        <taxon>Branchiopoda</taxon>
        <taxon>Anostraca</taxon>
        <taxon>Artemiidae</taxon>
        <taxon>Artemia</taxon>
    </lineage>
</organism>
<keyword evidence="5" id="KW-1185">Reference proteome</keyword>
<feature type="signal peptide" evidence="3">
    <location>
        <begin position="1"/>
        <end position="17"/>
    </location>
</feature>
<evidence type="ECO:0000256" key="3">
    <source>
        <dbReference type="SAM" id="SignalP"/>
    </source>
</evidence>
<name>A0AA88L7R3_ARTSF</name>
<feature type="chain" id="PRO_5041730665" description="Cuticle protein" evidence="3">
    <location>
        <begin position="18"/>
        <end position="302"/>
    </location>
</feature>
<dbReference type="GO" id="GO:0062129">
    <property type="term" value="C:chitin-based extracellular matrix"/>
    <property type="evidence" value="ECO:0007669"/>
    <property type="project" value="TreeGrafter"/>
</dbReference>
<evidence type="ECO:0000256" key="1">
    <source>
        <dbReference type="ARBA" id="ARBA00022460"/>
    </source>
</evidence>
<dbReference type="AlphaFoldDB" id="A0AA88L7R3"/>
<evidence type="ECO:0008006" key="6">
    <source>
        <dbReference type="Google" id="ProtNLM"/>
    </source>
</evidence>
<dbReference type="Proteomes" id="UP001187531">
    <property type="component" value="Unassembled WGS sequence"/>
</dbReference>
<dbReference type="Pfam" id="PF00379">
    <property type="entry name" value="Chitin_bind_4"/>
    <property type="match status" value="2"/>
</dbReference>
<evidence type="ECO:0000313" key="5">
    <source>
        <dbReference type="Proteomes" id="UP001187531"/>
    </source>
</evidence>
<accession>A0AA88L7R3</accession>
<dbReference type="InterPro" id="IPR050468">
    <property type="entry name" value="Cuticle_Struct_Prot"/>
</dbReference>